<dbReference type="Proteomes" id="UP000030748">
    <property type="component" value="Unassembled WGS sequence"/>
</dbReference>
<dbReference type="InterPro" id="IPR029058">
    <property type="entry name" value="AB_hydrolase_fold"/>
</dbReference>
<dbReference type="PANTHER" id="PTHR23024">
    <property type="entry name" value="ARYLACETAMIDE DEACETYLASE"/>
    <property type="match status" value="1"/>
</dbReference>
<organism evidence="3 4">
    <name type="scientific">Erythranthe guttata</name>
    <name type="common">Yellow monkey flower</name>
    <name type="synonym">Mimulus guttatus</name>
    <dbReference type="NCBI Taxonomy" id="4155"/>
    <lineage>
        <taxon>Eukaryota</taxon>
        <taxon>Viridiplantae</taxon>
        <taxon>Streptophyta</taxon>
        <taxon>Embryophyta</taxon>
        <taxon>Tracheophyta</taxon>
        <taxon>Spermatophyta</taxon>
        <taxon>Magnoliopsida</taxon>
        <taxon>eudicotyledons</taxon>
        <taxon>Gunneridae</taxon>
        <taxon>Pentapetalae</taxon>
        <taxon>asterids</taxon>
        <taxon>lamiids</taxon>
        <taxon>Lamiales</taxon>
        <taxon>Phrymaceae</taxon>
        <taxon>Erythranthe</taxon>
    </lineage>
</organism>
<dbReference type="OMA" id="GFPFIRI"/>
<dbReference type="PhylomeDB" id="A0A022Q8W8"/>
<dbReference type="InterPro" id="IPR050466">
    <property type="entry name" value="Carboxylest/Gibb_receptor"/>
</dbReference>
<evidence type="ECO:0000259" key="2">
    <source>
        <dbReference type="Pfam" id="PF07859"/>
    </source>
</evidence>
<name>A0A022Q8W8_ERYGU</name>
<dbReference type="STRING" id="4155.A0A022Q8W8"/>
<accession>A0A022Q8W8</accession>
<dbReference type="Pfam" id="PF07859">
    <property type="entry name" value="Abhydrolase_3"/>
    <property type="match status" value="1"/>
</dbReference>
<dbReference type="InterPro" id="IPR013094">
    <property type="entry name" value="AB_hydrolase_3"/>
</dbReference>
<gene>
    <name evidence="3" type="ORF">MIMGU_mgv1a027087mg</name>
</gene>
<dbReference type="OrthoDB" id="408631at2759"/>
<dbReference type="GO" id="GO:0016787">
    <property type="term" value="F:hydrolase activity"/>
    <property type="evidence" value="ECO:0007669"/>
    <property type="project" value="InterPro"/>
</dbReference>
<dbReference type="KEGG" id="egt:105973486"/>
<evidence type="ECO:0000256" key="1">
    <source>
        <dbReference type="ARBA" id="ARBA00010515"/>
    </source>
</evidence>
<keyword evidence="4" id="KW-1185">Reference proteome</keyword>
<dbReference type="PANTHER" id="PTHR23024:SF551">
    <property type="entry name" value="2-HYDROXYISOFLAVANONE DEHYDRATASE-LIKE"/>
    <property type="match status" value="1"/>
</dbReference>
<dbReference type="AlphaFoldDB" id="A0A022Q8W8"/>
<dbReference type="SUPFAM" id="SSF53474">
    <property type="entry name" value="alpha/beta-Hydrolases"/>
    <property type="match status" value="1"/>
</dbReference>
<dbReference type="EMBL" id="KI632161">
    <property type="protein sequence ID" value="EYU23693.1"/>
    <property type="molecule type" value="Genomic_DNA"/>
</dbReference>
<reference evidence="3 4" key="1">
    <citation type="journal article" date="2013" name="Proc. Natl. Acad. Sci. U.S.A.">
        <title>Fine-scale variation in meiotic recombination in Mimulus inferred from population shotgun sequencing.</title>
        <authorList>
            <person name="Hellsten U."/>
            <person name="Wright K.M."/>
            <person name="Jenkins J."/>
            <person name="Shu S."/>
            <person name="Yuan Y."/>
            <person name="Wessler S.R."/>
            <person name="Schmutz J."/>
            <person name="Willis J.H."/>
            <person name="Rokhsar D.S."/>
        </authorList>
    </citation>
    <scope>NUCLEOTIDE SEQUENCE [LARGE SCALE GENOMIC DNA]</scope>
    <source>
        <strain evidence="4">cv. DUN x IM62</strain>
    </source>
</reference>
<dbReference type="Gene3D" id="3.40.50.1820">
    <property type="entry name" value="alpha/beta hydrolase"/>
    <property type="match status" value="1"/>
</dbReference>
<evidence type="ECO:0000313" key="3">
    <source>
        <dbReference type="EMBL" id="EYU23693.1"/>
    </source>
</evidence>
<dbReference type="eggNOG" id="KOG1515">
    <property type="taxonomic scope" value="Eukaryota"/>
</dbReference>
<feature type="domain" description="Alpha/beta hydrolase fold-3" evidence="2">
    <location>
        <begin position="76"/>
        <end position="302"/>
    </location>
</feature>
<sequence length="324" mass="35184">MNTTTTTKEVLTDLSPVIKVYTDGTVERLLHSPDVPPSPEDTTTGVYSKDATISPTVSARIHLPKPTHPTQKLPVLVYYHGGGFCIGSAFSHLDHRLMTVLSAEAGALVISVEYRLTPEHPLPAAYEDSWDALKWISSHSVDTQTNSEKEKWISNHADFSRISIGGDSAGGNIAHNLALRAGSEPLPGNVKIAGAILSHPYFWGSNPIGNEPKEDIDQSLLYQLWLLAYPSAPGGIDNPLINPFCDGAPSLSGLGCSRLMVCVSEMDILTGRAKVYAEKVKESGWNGVVEVVEIEGEGHCFHIFGIENEKAKNLIKRWATFISQ</sequence>
<protein>
    <recommendedName>
        <fullName evidence="2">Alpha/beta hydrolase fold-3 domain-containing protein</fullName>
    </recommendedName>
</protein>
<evidence type="ECO:0000313" key="4">
    <source>
        <dbReference type="Proteomes" id="UP000030748"/>
    </source>
</evidence>
<proteinExistence type="inferred from homology"/>
<comment type="similarity">
    <text evidence="1">Belongs to the 'GDXG' lipolytic enzyme family.</text>
</comment>